<dbReference type="InterPro" id="IPR011042">
    <property type="entry name" value="6-blade_b-propeller_TolB-like"/>
</dbReference>
<evidence type="ECO:0000256" key="5">
    <source>
        <dbReference type="ARBA" id="ARBA00023180"/>
    </source>
</evidence>
<evidence type="ECO:0000259" key="7">
    <source>
        <dbReference type="SMART" id="SM00181"/>
    </source>
</evidence>
<gene>
    <name evidence="8" type="ORF">BRAFLDRAFT_210015</name>
</gene>
<dbReference type="InterPro" id="IPR000742">
    <property type="entry name" value="EGF"/>
</dbReference>
<name>C3ZEU4_BRAFL</name>
<feature type="repeat" description="LDL-receptor class B" evidence="6">
    <location>
        <begin position="52"/>
        <end position="95"/>
    </location>
</feature>
<dbReference type="PANTHER" id="PTHR46513:SF44">
    <property type="entry name" value="LDL RECEPTOR RELATED PROTEIN 4"/>
    <property type="match status" value="1"/>
</dbReference>
<dbReference type="EMBL" id="GG666612">
    <property type="protein sequence ID" value="EEN49250.1"/>
    <property type="molecule type" value="Genomic_DNA"/>
</dbReference>
<dbReference type="InterPro" id="IPR050778">
    <property type="entry name" value="Cueball_EGF_LRP_Nidogen"/>
</dbReference>
<dbReference type="SUPFAM" id="SSF63825">
    <property type="entry name" value="YWTD domain"/>
    <property type="match status" value="1"/>
</dbReference>
<accession>C3ZEU4</accession>
<feature type="domain" description="EGF-like" evidence="7">
    <location>
        <begin position="189"/>
        <end position="226"/>
    </location>
</feature>
<organism>
    <name type="scientific">Branchiostoma floridae</name>
    <name type="common">Florida lancelet</name>
    <name type="synonym">Amphioxus</name>
    <dbReference type="NCBI Taxonomy" id="7739"/>
    <lineage>
        <taxon>Eukaryota</taxon>
        <taxon>Metazoa</taxon>
        <taxon>Chordata</taxon>
        <taxon>Cephalochordata</taxon>
        <taxon>Leptocardii</taxon>
        <taxon>Amphioxiformes</taxon>
        <taxon>Branchiostomatidae</taxon>
        <taxon>Branchiostoma</taxon>
    </lineage>
</organism>
<dbReference type="Pfam" id="PF00058">
    <property type="entry name" value="Ldl_recept_b"/>
    <property type="match status" value="2"/>
</dbReference>
<dbReference type="FunFam" id="2.120.10.30:FF:000241">
    <property type="entry name" value="Low-density lipoprotein receptor-related protein 6"/>
    <property type="match status" value="1"/>
</dbReference>
<dbReference type="InParanoid" id="C3ZEU4"/>
<reference evidence="8" key="1">
    <citation type="journal article" date="2008" name="Nature">
        <title>The amphioxus genome and the evolution of the chordate karyotype.</title>
        <authorList>
            <consortium name="US DOE Joint Genome Institute (JGI-PGF)"/>
            <person name="Putnam N.H."/>
            <person name="Butts T."/>
            <person name="Ferrier D.E.K."/>
            <person name="Furlong R.F."/>
            <person name="Hellsten U."/>
            <person name="Kawashima T."/>
            <person name="Robinson-Rechavi M."/>
            <person name="Shoguchi E."/>
            <person name="Terry A."/>
            <person name="Yu J.-K."/>
            <person name="Benito-Gutierrez E.L."/>
            <person name="Dubchak I."/>
            <person name="Garcia-Fernandez J."/>
            <person name="Gibson-Brown J.J."/>
            <person name="Grigoriev I.V."/>
            <person name="Horton A.C."/>
            <person name="de Jong P.J."/>
            <person name="Jurka J."/>
            <person name="Kapitonov V.V."/>
            <person name="Kohara Y."/>
            <person name="Kuroki Y."/>
            <person name="Lindquist E."/>
            <person name="Lucas S."/>
            <person name="Osoegawa K."/>
            <person name="Pennacchio L.A."/>
            <person name="Salamov A.A."/>
            <person name="Satou Y."/>
            <person name="Sauka-Spengler T."/>
            <person name="Schmutz J."/>
            <person name="Shin-I T."/>
            <person name="Toyoda A."/>
            <person name="Bronner-Fraser M."/>
            <person name="Fujiyama A."/>
            <person name="Holland L.Z."/>
            <person name="Holland P.W.H."/>
            <person name="Satoh N."/>
            <person name="Rokhsar D.S."/>
        </authorList>
    </citation>
    <scope>NUCLEOTIDE SEQUENCE [LARGE SCALE GENOMIC DNA]</scope>
    <source>
        <strain evidence="8">S238N-H82</strain>
        <tissue evidence="8">Testes</tissue>
    </source>
</reference>
<keyword evidence="1" id="KW-0245">EGF-like domain</keyword>
<evidence type="ECO:0000256" key="2">
    <source>
        <dbReference type="ARBA" id="ARBA00022729"/>
    </source>
</evidence>
<keyword evidence="3" id="KW-0677">Repeat</keyword>
<proteinExistence type="predicted"/>
<keyword evidence="5" id="KW-0325">Glycoprotein</keyword>
<dbReference type="AlphaFoldDB" id="C3ZEU4"/>
<dbReference type="SMART" id="SM00181">
    <property type="entry name" value="EGF"/>
    <property type="match status" value="1"/>
</dbReference>
<dbReference type="STRING" id="7739.C3ZEU4"/>
<evidence type="ECO:0000256" key="6">
    <source>
        <dbReference type="PROSITE-ProRule" id="PRU00461"/>
    </source>
</evidence>
<dbReference type="eggNOG" id="KOG1215">
    <property type="taxonomic scope" value="Eukaryota"/>
</dbReference>
<evidence type="ECO:0000256" key="4">
    <source>
        <dbReference type="ARBA" id="ARBA00023157"/>
    </source>
</evidence>
<dbReference type="Gene3D" id="2.120.10.30">
    <property type="entry name" value="TolB, C-terminal domain"/>
    <property type="match status" value="1"/>
</dbReference>
<dbReference type="SMART" id="SM00135">
    <property type="entry name" value="LY"/>
    <property type="match status" value="4"/>
</dbReference>
<evidence type="ECO:0000313" key="8">
    <source>
        <dbReference type="EMBL" id="EEN49250.1"/>
    </source>
</evidence>
<feature type="repeat" description="LDL-receptor class B" evidence="6">
    <location>
        <begin position="9"/>
        <end position="51"/>
    </location>
</feature>
<dbReference type="InterPro" id="IPR000033">
    <property type="entry name" value="LDLR_classB_rpt"/>
</dbReference>
<keyword evidence="2" id="KW-0732">Signal</keyword>
<dbReference type="SUPFAM" id="SSF57196">
    <property type="entry name" value="EGF/Laminin"/>
    <property type="match status" value="1"/>
</dbReference>
<keyword evidence="4" id="KW-1015">Disulfide bond</keyword>
<dbReference type="Pfam" id="PF14670">
    <property type="entry name" value="FXa_inhibition"/>
    <property type="match status" value="1"/>
</dbReference>
<evidence type="ECO:0000256" key="1">
    <source>
        <dbReference type="ARBA" id="ARBA00022536"/>
    </source>
</evidence>
<protein>
    <recommendedName>
        <fullName evidence="7">EGF-like domain-containing protein</fullName>
    </recommendedName>
</protein>
<sequence>GLALDLAGHNIFWTDIGRKTISAARIDGSYQRTLISADLDRPRAIVLQPSNGYMYWTDCGHEPKIKRAAMDGTGRTTLINTRLGKPTGLAIDFKEHVLYWCDAGDPYHRLEKSDLLGNNRRVVVSYPNTQFLGIAVDDGNIYWTAKYVITLARTSEANTGLRVAIGSGYGVLNGIHLHKHGVSTDVTNACSSYNGGCHHLCLVLPGGRTCACRDGWVLRDDESTCTPPGECKDCKKVSV</sequence>
<feature type="non-terminal residue" evidence="8">
    <location>
        <position position="1"/>
    </location>
</feature>
<evidence type="ECO:0000256" key="3">
    <source>
        <dbReference type="ARBA" id="ARBA00022737"/>
    </source>
</evidence>
<dbReference type="PROSITE" id="PS51120">
    <property type="entry name" value="LDLRB"/>
    <property type="match status" value="2"/>
</dbReference>
<dbReference type="PANTHER" id="PTHR46513">
    <property type="entry name" value="VITELLOGENIN RECEPTOR-LIKE PROTEIN-RELATED-RELATED"/>
    <property type="match status" value="1"/>
</dbReference>